<keyword evidence="11" id="KW-0479">Metal-binding</keyword>
<protein>
    <recommendedName>
        <fullName evidence="5">Replication-associated protein</fullName>
    </recommendedName>
    <alternativeName>
        <fullName evidence="20">ATP-dependent helicase Rep</fullName>
    </alternativeName>
    <alternativeName>
        <fullName evidence="21">RepP</fullName>
    </alternativeName>
</protein>
<dbReference type="Gene3D" id="3.40.50.300">
    <property type="entry name" value="P-loop containing nucleotide triphosphate hydrolases"/>
    <property type="match status" value="1"/>
</dbReference>
<dbReference type="GO" id="GO:0003724">
    <property type="term" value="F:RNA helicase activity"/>
    <property type="evidence" value="ECO:0007669"/>
    <property type="project" value="InterPro"/>
</dbReference>
<keyword evidence="14" id="KW-0378">Hydrolase</keyword>
<keyword evidence="13" id="KW-0255">Endonuclease</keyword>
<reference evidence="24" key="1">
    <citation type="submission" date="2018-10" db="EMBL/GenBank/DDBJ databases">
        <title>Redondoviridae: A new family of small, circular ssDNA viruses found predominantly in human oral and respiratory samples.</title>
        <authorList>
            <person name="Taylor L.J."/>
            <person name="Abbas A.A."/>
            <person name="Collman R.G."/>
            <person name="Bushman F.D."/>
        </authorList>
    </citation>
    <scope>NUCLEOTIDE SEQUENCE [LARGE SCALE GENOMIC DNA]</scope>
</reference>
<feature type="domain" description="CRESS-DNA virus Rep endonuclease" evidence="23">
    <location>
        <begin position="4"/>
        <end position="112"/>
    </location>
</feature>
<keyword evidence="15" id="KW-0347">Helicase</keyword>
<keyword evidence="9" id="KW-0235">DNA replication</keyword>
<dbReference type="InterPro" id="IPR049912">
    <property type="entry name" value="CRESS_DNA_REP"/>
</dbReference>
<keyword evidence="18" id="KW-0238">DNA-binding</keyword>
<keyword evidence="16" id="KW-0067">ATP-binding</keyword>
<evidence type="ECO:0000256" key="17">
    <source>
        <dbReference type="ARBA" id="ARBA00023124"/>
    </source>
</evidence>
<evidence type="ECO:0000256" key="18">
    <source>
        <dbReference type="ARBA" id="ARBA00023125"/>
    </source>
</evidence>
<comment type="cofactor">
    <cofactor evidence="1">
        <name>Mn(2+)</name>
        <dbReference type="ChEBI" id="CHEBI:29035"/>
    </cofactor>
</comment>
<evidence type="ECO:0000256" key="6">
    <source>
        <dbReference type="ARBA" id="ARBA00022562"/>
    </source>
</evidence>
<evidence type="ECO:0000256" key="7">
    <source>
        <dbReference type="ARBA" id="ARBA00022679"/>
    </source>
</evidence>
<dbReference type="GO" id="GO:0016779">
    <property type="term" value="F:nucleotidyltransferase activity"/>
    <property type="evidence" value="ECO:0007669"/>
    <property type="project" value="UniProtKB-KW"/>
</dbReference>
<comment type="cofactor">
    <cofactor evidence="2">
        <name>Mg(2+)</name>
        <dbReference type="ChEBI" id="CHEBI:18420"/>
    </cofactor>
</comment>
<dbReference type="Proteomes" id="UP000593854">
    <property type="component" value="Segment"/>
</dbReference>
<evidence type="ECO:0000259" key="23">
    <source>
        <dbReference type="PROSITE" id="PS52020"/>
    </source>
</evidence>
<dbReference type="Pfam" id="PF00910">
    <property type="entry name" value="RNA_helicase"/>
    <property type="match status" value="1"/>
</dbReference>
<evidence type="ECO:0000256" key="22">
    <source>
        <dbReference type="ARBA" id="ARBA00049360"/>
    </source>
</evidence>
<dbReference type="Gene3D" id="3.40.1310.20">
    <property type="match status" value="1"/>
</dbReference>
<dbReference type="PROSITE" id="PS52020">
    <property type="entry name" value="CRESS_DNA_REP"/>
    <property type="match status" value="1"/>
</dbReference>
<keyword evidence="19" id="KW-0511">Multifunctional enzyme</keyword>
<evidence type="ECO:0000256" key="14">
    <source>
        <dbReference type="ARBA" id="ARBA00022801"/>
    </source>
</evidence>
<evidence type="ECO:0000256" key="5">
    <source>
        <dbReference type="ARBA" id="ARBA00014531"/>
    </source>
</evidence>
<evidence type="ECO:0000256" key="21">
    <source>
        <dbReference type="ARBA" id="ARBA00032243"/>
    </source>
</evidence>
<dbReference type="GO" id="GO:0005524">
    <property type="term" value="F:ATP binding"/>
    <property type="evidence" value="ECO:0007669"/>
    <property type="project" value="UniProtKB-KW"/>
</dbReference>
<evidence type="ECO:0000256" key="12">
    <source>
        <dbReference type="ARBA" id="ARBA00022741"/>
    </source>
</evidence>
<dbReference type="InterPro" id="IPR027417">
    <property type="entry name" value="P-loop_NTPase"/>
</dbReference>
<evidence type="ECO:0000256" key="20">
    <source>
        <dbReference type="ARBA" id="ARBA00030754"/>
    </source>
</evidence>
<evidence type="ECO:0000256" key="4">
    <source>
        <dbReference type="ARBA" id="ARBA00008545"/>
    </source>
</evidence>
<dbReference type="GO" id="GO:0016787">
    <property type="term" value="F:hydrolase activity"/>
    <property type="evidence" value="ECO:0007669"/>
    <property type="project" value="UniProtKB-KW"/>
</dbReference>
<evidence type="ECO:0000256" key="3">
    <source>
        <dbReference type="ARBA" id="ARBA00004147"/>
    </source>
</evidence>
<evidence type="ECO:0000256" key="16">
    <source>
        <dbReference type="ARBA" id="ARBA00022840"/>
    </source>
</evidence>
<dbReference type="GO" id="GO:0003723">
    <property type="term" value="F:RNA binding"/>
    <property type="evidence" value="ECO:0007669"/>
    <property type="project" value="InterPro"/>
</dbReference>
<evidence type="ECO:0000256" key="1">
    <source>
        <dbReference type="ARBA" id="ARBA00001936"/>
    </source>
</evidence>
<proteinExistence type="inferred from homology"/>
<evidence type="ECO:0000256" key="8">
    <source>
        <dbReference type="ARBA" id="ARBA00022695"/>
    </source>
</evidence>
<dbReference type="GO" id="GO:0006260">
    <property type="term" value="P:DNA replication"/>
    <property type="evidence" value="ECO:0007669"/>
    <property type="project" value="UniProtKB-KW"/>
</dbReference>
<evidence type="ECO:0000256" key="9">
    <source>
        <dbReference type="ARBA" id="ARBA00022705"/>
    </source>
</evidence>
<evidence type="ECO:0000256" key="2">
    <source>
        <dbReference type="ARBA" id="ARBA00001946"/>
    </source>
</evidence>
<evidence type="ECO:0000256" key="11">
    <source>
        <dbReference type="ARBA" id="ARBA00022723"/>
    </source>
</evidence>
<evidence type="ECO:0000256" key="15">
    <source>
        <dbReference type="ARBA" id="ARBA00022806"/>
    </source>
</evidence>
<dbReference type="SUPFAM" id="SSF52540">
    <property type="entry name" value="P-loop containing nucleoside triphosphate hydrolases"/>
    <property type="match status" value="1"/>
</dbReference>
<dbReference type="GO" id="GO:0003677">
    <property type="term" value="F:DNA binding"/>
    <property type="evidence" value="ECO:0007669"/>
    <property type="project" value="UniProtKB-KW"/>
</dbReference>
<keyword evidence="10" id="KW-0540">Nuclease</keyword>
<dbReference type="GO" id="GO:0042025">
    <property type="term" value="C:host cell nucleus"/>
    <property type="evidence" value="ECO:0007669"/>
    <property type="project" value="UniProtKB-SubCell"/>
</dbReference>
<comment type="catalytic activity">
    <reaction evidence="22">
        <text>ATP + H2O = ADP + phosphate + H(+)</text>
        <dbReference type="Rhea" id="RHEA:13065"/>
        <dbReference type="ChEBI" id="CHEBI:15377"/>
        <dbReference type="ChEBI" id="CHEBI:15378"/>
        <dbReference type="ChEBI" id="CHEBI:30616"/>
        <dbReference type="ChEBI" id="CHEBI:43474"/>
        <dbReference type="ChEBI" id="CHEBI:456216"/>
    </reaction>
</comment>
<dbReference type="EMBL" id="MK059761">
    <property type="protein sequence ID" value="QCD25305.1"/>
    <property type="molecule type" value="Genomic_DNA"/>
</dbReference>
<keyword evidence="17" id="KW-0190">Covalent protein-DNA linkage</keyword>
<accession>A0A4D6K3D7</accession>
<comment type="similarity">
    <text evidence="4">Belongs to the nanoviruses/circoviruses replication-associated protein family.</text>
</comment>
<dbReference type="GO" id="GO:0004519">
    <property type="term" value="F:endonuclease activity"/>
    <property type="evidence" value="ECO:0007669"/>
    <property type="project" value="UniProtKB-KW"/>
</dbReference>
<sequence>MTLRLQNKNLYLTYLDTEERIFSELILITELAERLDKYGVKYAIACKEVAPSTGTVHYHCLICCENVISTRNGKELLTIENIMPHVGRIQNNLVNIVNYIKKDGSFAEVNKENAPKKKEMEKREKAELMINGNLRELFMEGVLGAIDIIRAEKLRNIFQVQAPADKYQKKLILWFKGETGEGKTKTAVDIAERYFNGEYWMSNETLKWFDGYRGQPVAIIDDFRKSMLTEWSFLLRLLDGYNLIVQVKGGFVKWQPKVIIVTSPASPSEAFQWVNKEGEIIEWDKQVQLTRRLTYEDEEQIYNFPLWNQDQLKLENTIRKYLGLAPMEEESMFPEEWSVIEPEGFITPG</sequence>
<dbReference type="SUPFAM" id="SSF55464">
    <property type="entry name" value="Origin of replication-binding domain, RBD-like"/>
    <property type="match status" value="1"/>
</dbReference>
<keyword evidence="6" id="KW-1048">Host nucleus</keyword>
<evidence type="ECO:0000313" key="24">
    <source>
        <dbReference type="EMBL" id="QCD25305.1"/>
    </source>
</evidence>
<keyword evidence="7" id="KW-0808">Transferase</keyword>
<name>A0A4D6K3D7_9VIRU</name>
<keyword evidence="8" id="KW-0548">Nucleotidyltransferase</keyword>
<dbReference type="InterPro" id="IPR000605">
    <property type="entry name" value="Helicase_SF3_ssDNA/RNA_vir"/>
</dbReference>
<dbReference type="GO" id="GO:0046872">
    <property type="term" value="F:metal ion binding"/>
    <property type="evidence" value="ECO:0007669"/>
    <property type="project" value="UniProtKB-KW"/>
</dbReference>
<comment type="subcellular location">
    <subcellularLocation>
        <location evidence="3">Host nucleus</location>
    </subcellularLocation>
</comment>
<organism evidence="24">
    <name type="scientific">Human lung-associated vientovirus DC</name>
    <dbReference type="NCBI Taxonomy" id="2571080"/>
    <lineage>
        <taxon>Viruses</taxon>
        <taxon>Monodnaviria</taxon>
        <taxon>Shotokuvirae</taxon>
        <taxon>Cressdnaviricota</taxon>
        <taxon>Arfiviricetes</taxon>
        <taxon>Recrevirales</taxon>
        <taxon>Redondoviridae</taxon>
        <taxon>Torbevirus</taxon>
        <taxon>Torbevirus viento</taxon>
        <taxon>Vientovirus</taxon>
    </lineage>
</organism>
<keyword evidence="12" id="KW-0547">Nucleotide-binding</keyword>
<evidence type="ECO:0000256" key="10">
    <source>
        <dbReference type="ARBA" id="ARBA00022722"/>
    </source>
</evidence>
<evidence type="ECO:0000256" key="19">
    <source>
        <dbReference type="ARBA" id="ARBA00023268"/>
    </source>
</evidence>
<evidence type="ECO:0000256" key="13">
    <source>
        <dbReference type="ARBA" id="ARBA00022759"/>
    </source>
</evidence>